<dbReference type="GO" id="GO:0043626">
    <property type="term" value="C:PCNA complex"/>
    <property type="evidence" value="ECO:0007669"/>
    <property type="project" value="TreeGrafter"/>
</dbReference>
<dbReference type="SUPFAM" id="SSF55979">
    <property type="entry name" value="DNA clamp"/>
    <property type="match status" value="1"/>
</dbReference>
<organism evidence="3 4">
    <name type="scientific">Panicum virgatum</name>
    <name type="common">Blackwell switchgrass</name>
    <dbReference type="NCBI Taxonomy" id="38727"/>
    <lineage>
        <taxon>Eukaryota</taxon>
        <taxon>Viridiplantae</taxon>
        <taxon>Streptophyta</taxon>
        <taxon>Embryophyta</taxon>
        <taxon>Tracheophyta</taxon>
        <taxon>Spermatophyta</taxon>
        <taxon>Magnoliopsida</taxon>
        <taxon>Liliopsida</taxon>
        <taxon>Poales</taxon>
        <taxon>Poaceae</taxon>
        <taxon>PACMAD clade</taxon>
        <taxon>Panicoideae</taxon>
        <taxon>Panicodae</taxon>
        <taxon>Paniceae</taxon>
        <taxon>Panicinae</taxon>
        <taxon>Panicum</taxon>
        <taxon>Panicum sect. Hiantes</taxon>
    </lineage>
</organism>
<accession>A0A8T0SBZ0</accession>
<dbReference type="InterPro" id="IPR000730">
    <property type="entry name" value="Pr_cel_nuc_antig"/>
</dbReference>
<dbReference type="GO" id="GO:0006272">
    <property type="term" value="P:leading strand elongation"/>
    <property type="evidence" value="ECO:0007669"/>
    <property type="project" value="TreeGrafter"/>
</dbReference>
<dbReference type="Pfam" id="PF00705">
    <property type="entry name" value="PCNA_N"/>
    <property type="match status" value="1"/>
</dbReference>
<dbReference type="InterPro" id="IPR022648">
    <property type="entry name" value="Pr_cel_nuc_antig_N"/>
</dbReference>
<evidence type="ECO:0000259" key="2">
    <source>
        <dbReference type="Pfam" id="PF00705"/>
    </source>
</evidence>
<evidence type="ECO:0000313" key="3">
    <source>
        <dbReference type="EMBL" id="KAG2594608.1"/>
    </source>
</evidence>
<dbReference type="EMBL" id="CM029045">
    <property type="protein sequence ID" value="KAG2594608.1"/>
    <property type="molecule type" value="Genomic_DNA"/>
</dbReference>
<proteinExistence type="predicted"/>
<dbReference type="Proteomes" id="UP000823388">
    <property type="component" value="Chromosome 5K"/>
</dbReference>
<dbReference type="PANTHER" id="PTHR11352:SF0">
    <property type="entry name" value="PROLIFERATING CELL NUCLEAR ANTIGEN"/>
    <property type="match status" value="1"/>
</dbReference>
<dbReference type="Gene3D" id="3.10.150.10">
    <property type="entry name" value="DNA Polymerase III, subunit A, domain 2"/>
    <property type="match status" value="1"/>
</dbReference>
<protein>
    <recommendedName>
        <fullName evidence="2">Proliferating cell nuclear antigen PCNA N-terminal domain-containing protein</fullName>
    </recommendedName>
</protein>
<dbReference type="GO" id="GO:0006298">
    <property type="term" value="P:mismatch repair"/>
    <property type="evidence" value="ECO:0007669"/>
    <property type="project" value="TreeGrafter"/>
</dbReference>
<evidence type="ECO:0000256" key="1">
    <source>
        <dbReference type="ARBA" id="ARBA00023125"/>
    </source>
</evidence>
<reference evidence="3" key="1">
    <citation type="submission" date="2020-05" db="EMBL/GenBank/DDBJ databases">
        <title>WGS assembly of Panicum virgatum.</title>
        <authorList>
            <person name="Lovell J.T."/>
            <person name="Jenkins J."/>
            <person name="Shu S."/>
            <person name="Juenger T.E."/>
            <person name="Schmutz J."/>
        </authorList>
    </citation>
    <scope>NUCLEOTIDE SEQUENCE</scope>
    <source>
        <strain evidence="3">AP13</strain>
    </source>
</reference>
<dbReference type="AlphaFoldDB" id="A0A8T0SBZ0"/>
<name>A0A8T0SBZ0_PANVG</name>
<dbReference type="GO" id="GO:0019985">
    <property type="term" value="P:translesion synthesis"/>
    <property type="evidence" value="ECO:0007669"/>
    <property type="project" value="TreeGrafter"/>
</dbReference>
<keyword evidence="4" id="KW-1185">Reference proteome</keyword>
<comment type="caution">
    <text evidence="3">The sequence shown here is derived from an EMBL/GenBank/DDBJ whole genome shotgun (WGS) entry which is preliminary data.</text>
</comment>
<sequence length="177" mass="19912">MSVAATKFPTFFEMRLDKATFFKDLLEAISDRFSKAYFVFSDKGLDVQAVDSSGFALVALLLPFEAFDYYRCDRAVSGGLSLVDMAKAFRRANNDDILTIKAMGDRFNIVTFTFETPNGVSRDYDFNCVDIDVGPFEIKETPESEYHGVSRVYGYLQQPQQPRGEGHCSFRSCHLGG</sequence>
<evidence type="ECO:0000313" key="4">
    <source>
        <dbReference type="Proteomes" id="UP000823388"/>
    </source>
</evidence>
<dbReference type="GO" id="GO:0030337">
    <property type="term" value="F:DNA polymerase processivity factor activity"/>
    <property type="evidence" value="ECO:0007669"/>
    <property type="project" value="InterPro"/>
</dbReference>
<keyword evidence="1" id="KW-0238">DNA-binding</keyword>
<dbReference type="GO" id="GO:0003677">
    <property type="term" value="F:DNA binding"/>
    <property type="evidence" value="ECO:0007669"/>
    <property type="project" value="UniProtKB-KW"/>
</dbReference>
<dbReference type="PANTHER" id="PTHR11352">
    <property type="entry name" value="PROLIFERATING CELL NUCLEAR ANTIGEN"/>
    <property type="match status" value="1"/>
</dbReference>
<dbReference type="InterPro" id="IPR046938">
    <property type="entry name" value="DNA_clamp_sf"/>
</dbReference>
<dbReference type="GO" id="GO:0006275">
    <property type="term" value="P:regulation of DNA replication"/>
    <property type="evidence" value="ECO:0007669"/>
    <property type="project" value="InterPro"/>
</dbReference>
<gene>
    <name evidence="3" type="ORF">PVAP13_5KG005100</name>
</gene>
<dbReference type="PRINTS" id="PR00339">
    <property type="entry name" value="PCNACYCLIN"/>
</dbReference>
<dbReference type="NCBIfam" id="TIGR00590">
    <property type="entry name" value="pcna"/>
    <property type="match status" value="1"/>
</dbReference>
<feature type="domain" description="Proliferating cell nuclear antigen PCNA N-terminal" evidence="2">
    <location>
        <begin position="12"/>
        <end position="133"/>
    </location>
</feature>